<proteinExistence type="predicted"/>
<comment type="caution">
    <text evidence="1">The sequence shown here is derived from an EMBL/GenBank/DDBJ whole genome shotgun (WGS) entry which is preliminary data.</text>
</comment>
<organism evidence="1">
    <name type="scientific">mine drainage metagenome</name>
    <dbReference type="NCBI Taxonomy" id="410659"/>
    <lineage>
        <taxon>unclassified sequences</taxon>
        <taxon>metagenomes</taxon>
        <taxon>ecological metagenomes</taxon>
    </lineage>
</organism>
<sequence length="133" mass="14236">MLVRPGAQVWIDVFVPRGDPRFREDVLESFAFLGKAWRAGLAAVIGAPLHSLAVVAGRTGKAMPWSAKACFAGLGAGEILLDNRKVVGISQRRDRSGAWFHSMAMLDFDPGELPGLLDLSEAERHAAGARLAA</sequence>
<reference evidence="1" key="1">
    <citation type="submission" date="2013-08" db="EMBL/GenBank/DDBJ databases">
        <authorList>
            <person name="Mendez C."/>
            <person name="Richter M."/>
            <person name="Ferrer M."/>
            <person name="Sanchez J."/>
        </authorList>
    </citation>
    <scope>NUCLEOTIDE SEQUENCE</scope>
</reference>
<accession>T1A705</accession>
<dbReference type="GO" id="GO:0016874">
    <property type="term" value="F:ligase activity"/>
    <property type="evidence" value="ECO:0007669"/>
    <property type="project" value="UniProtKB-KW"/>
</dbReference>
<reference evidence="1" key="2">
    <citation type="journal article" date="2014" name="ISME J.">
        <title>Microbial stratification in low pH oxic and suboxic macroscopic growths along an acid mine drainage.</title>
        <authorList>
            <person name="Mendez-Garcia C."/>
            <person name="Mesa V."/>
            <person name="Sprenger R.R."/>
            <person name="Richter M."/>
            <person name="Diez M.S."/>
            <person name="Solano J."/>
            <person name="Bargiela R."/>
            <person name="Golyshina O.V."/>
            <person name="Manteca A."/>
            <person name="Ramos J.L."/>
            <person name="Gallego J.R."/>
            <person name="Llorente I."/>
            <person name="Martins Dos Santos V.A."/>
            <person name="Jensen O.N."/>
            <person name="Pelaez A.I."/>
            <person name="Sanchez J."/>
            <person name="Ferrer M."/>
        </authorList>
    </citation>
    <scope>NUCLEOTIDE SEQUENCE</scope>
</reference>
<dbReference type="Gene3D" id="3.30.930.10">
    <property type="entry name" value="Bira Bifunctional Protein, Domain 2"/>
    <property type="match status" value="1"/>
</dbReference>
<dbReference type="InterPro" id="IPR045864">
    <property type="entry name" value="aa-tRNA-synth_II/BPL/LPL"/>
</dbReference>
<protein>
    <submittedName>
        <fullName evidence="1">Biotin/lipoate A/B protein ligase</fullName>
    </submittedName>
</protein>
<evidence type="ECO:0000313" key="1">
    <source>
        <dbReference type="EMBL" id="EQD52762.1"/>
    </source>
</evidence>
<dbReference type="AlphaFoldDB" id="T1A705"/>
<keyword evidence="1" id="KW-0436">Ligase</keyword>
<gene>
    <name evidence="1" type="ORF">B2A_06427</name>
</gene>
<dbReference type="SUPFAM" id="SSF55681">
    <property type="entry name" value="Class II aaRS and biotin synthetases"/>
    <property type="match status" value="1"/>
</dbReference>
<dbReference type="EMBL" id="AUZZ01004548">
    <property type="protein sequence ID" value="EQD52762.1"/>
    <property type="molecule type" value="Genomic_DNA"/>
</dbReference>
<name>T1A705_9ZZZZ</name>
<feature type="non-terminal residue" evidence="1">
    <location>
        <position position="133"/>
    </location>
</feature>